<dbReference type="Pfam" id="PF07819">
    <property type="entry name" value="PGAP1"/>
    <property type="match status" value="1"/>
</dbReference>
<dbReference type="EMBL" id="CP036526">
    <property type="protein sequence ID" value="QDT09050.1"/>
    <property type="molecule type" value="Genomic_DNA"/>
</dbReference>
<sequence length="423" mass="46150" precursor="true">MNLYCLASWRLLAMALLVASSSSHLVAQVNDQNPKNETVLADGDFVEVVVPTVDGTLVWKDVSTSLASSLSLDAPSVERMFPTGSLDLRSPTTMLALFGIDLALGEAISIQMTQDAAGMPALRFRCNKKSLGFITPQVKQIRPANIQLDHDWKTRTEKLPLVVCFHGLKSRPAKFDEFRNFIRQSGFATAAVSYDDHQSIADSAGEIYKLAQQLFDDAPPALVLIGHSMGGLVARELTENPKYAGPKIKSLITVATPHGGSNWASLPPLLDLFAEGKVDSGDLVDVILHRPSAPGLRDLAPQSPYLTELHQRKIRPNIRYTTIIGTGSPVTQDEVNRLRSTLLKLDQDGSVVRLIRPRIQPLLHSFDELVQGKGDGVVAAVHATIQGVDDIVTVPLSHVDMFTPLQGNQPQPVWSAILERIEQ</sequence>
<dbReference type="Gene3D" id="3.40.50.1820">
    <property type="entry name" value="alpha/beta hydrolase"/>
    <property type="match status" value="1"/>
</dbReference>
<dbReference type="RefSeq" id="WP_145416493.1">
    <property type="nucleotide sequence ID" value="NZ_CP036526.1"/>
</dbReference>
<keyword evidence="1" id="KW-0732">Signal</keyword>
<evidence type="ECO:0000313" key="3">
    <source>
        <dbReference type="EMBL" id="QDT09050.1"/>
    </source>
</evidence>
<organism evidence="3 4">
    <name type="scientific">Stieleria marina</name>
    <dbReference type="NCBI Taxonomy" id="1930275"/>
    <lineage>
        <taxon>Bacteria</taxon>
        <taxon>Pseudomonadati</taxon>
        <taxon>Planctomycetota</taxon>
        <taxon>Planctomycetia</taxon>
        <taxon>Pirellulales</taxon>
        <taxon>Pirellulaceae</taxon>
        <taxon>Stieleria</taxon>
    </lineage>
</organism>
<dbReference type="AlphaFoldDB" id="A0A517NPL4"/>
<accession>A0A517NPL4</accession>
<evidence type="ECO:0000313" key="4">
    <source>
        <dbReference type="Proteomes" id="UP000319817"/>
    </source>
</evidence>
<evidence type="ECO:0000259" key="2">
    <source>
        <dbReference type="Pfam" id="PF07819"/>
    </source>
</evidence>
<reference evidence="3 4" key="1">
    <citation type="submission" date="2019-02" db="EMBL/GenBank/DDBJ databases">
        <title>Deep-cultivation of Planctomycetes and their phenomic and genomic characterization uncovers novel biology.</title>
        <authorList>
            <person name="Wiegand S."/>
            <person name="Jogler M."/>
            <person name="Boedeker C."/>
            <person name="Pinto D."/>
            <person name="Vollmers J."/>
            <person name="Rivas-Marin E."/>
            <person name="Kohn T."/>
            <person name="Peeters S.H."/>
            <person name="Heuer A."/>
            <person name="Rast P."/>
            <person name="Oberbeckmann S."/>
            <person name="Bunk B."/>
            <person name="Jeske O."/>
            <person name="Meyerdierks A."/>
            <person name="Storesund J.E."/>
            <person name="Kallscheuer N."/>
            <person name="Luecker S."/>
            <person name="Lage O.M."/>
            <person name="Pohl T."/>
            <person name="Merkel B.J."/>
            <person name="Hornburger P."/>
            <person name="Mueller R.-W."/>
            <person name="Bruemmer F."/>
            <person name="Labrenz M."/>
            <person name="Spormann A.M."/>
            <person name="Op den Camp H."/>
            <person name="Overmann J."/>
            <person name="Amann R."/>
            <person name="Jetten M.S.M."/>
            <person name="Mascher T."/>
            <person name="Medema M.H."/>
            <person name="Devos D.P."/>
            <person name="Kaster A.-K."/>
            <person name="Ovreas L."/>
            <person name="Rohde M."/>
            <person name="Galperin M.Y."/>
            <person name="Jogler C."/>
        </authorList>
    </citation>
    <scope>NUCLEOTIDE SEQUENCE [LARGE SCALE GENOMIC DNA]</scope>
    <source>
        <strain evidence="3 4">K23_9</strain>
    </source>
</reference>
<feature type="signal peptide" evidence="1">
    <location>
        <begin position="1"/>
        <end position="27"/>
    </location>
</feature>
<dbReference type="InterPro" id="IPR012908">
    <property type="entry name" value="PGAP1-ab_dom-like"/>
</dbReference>
<evidence type="ECO:0000256" key="1">
    <source>
        <dbReference type="SAM" id="SignalP"/>
    </source>
</evidence>
<dbReference type="GO" id="GO:0016788">
    <property type="term" value="F:hydrolase activity, acting on ester bonds"/>
    <property type="evidence" value="ECO:0007669"/>
    <property type="project" value="InterPro"/>
</dbReference>
<name>A0A517NPL4_9BACT</name>
<dbReference type="Proteomes" id="UP000319817">
    <property type="component" value="Chromosome"/>
</dbReference>
<dbReference type="SUPFAM" id="SSF53474">
    <property type="entry name" value="alpha/beta-Hydrolases"/>
    <property type="match status" value="1"/>
</dbReference>
<dbReference type="PANTHER" id="PTHR37946">
    <property type="entry name" value="SLL1969 PROTEIN"/>
    <property type="match status" value="1"/>
</dbReference>
<feature type="chain" id="PRO_5021761781" evidence="1">
    <location>
        <begin position="28"/>
        <end position="423"/>
    </location>
</feature>
<keyword evidence="4" id="KW-1185">Reference proteome</keyword>
<protein>
    <submittedName>
        <fullName evidence="3">PGAP1-like protein</fullName>
    </submittedName>
</protein>
<gene>
    <name evidence="3" type="ORF">K239x_09930</name>
</gene>
<dbReference type="InterPro" id="IPR029058">
    <property type="entry name" value="AB_hydrolase_fold"/>
</dbReference>
<dbReference type="OrthoDB" id="556502at2"/>
<dbReference type="PANTHER" id="PTHR37946:SF1">
    <property type="entry name" value="SLL1969 PROTEIN"/>
    <property type="match status" value="1"/>
</dbReference>
<proteinExistence type="predicted"/>
<feature type="domain" description="GPI inositol-deacylase PGAP1-like alpha/beta" evidence="2">
    <location>
        <begin position="216"/>
        <end position="262"/>
    </location>
</feature>